<comment type="caution">
    <text evidence="17">The sequence shown here is derived from an EMBL/GenBank/DDBJ whole genome shotgun (WGS) entry which is preliminary data.</text>
</comment>
<evidence type="ECO:0000256" key="13">
    <source>
        <dbReference type="PROSITE-ProRule" id="PRU10141"/>
    </source>
</evidence>
<feature type="chain" id="PRO_5043818660" description="non-specific serine/threonine protein kinase" evidence="15">
    <location>
        <begin position="22"/>
        <end position="611"/>
    </location>
</feature>
<keyword evidence="3" id="KW-1003">Cell membrane</keyword>
<feature type="binding site" evidence="13">
    <location>
        <position position="250"/>
    </location>
    <ligand>
        <name>ATP</name>
        <dbReference type="ChEBI" id="CHEBI:30616"/>
    </ligand>
</feature>
<evidence type="ECO:0000256" key="4">
    <source>
        <dbReference type="ARBA" id="ARBA00022527"/>
    </source>
</evidence>
<dbReference type="EC" id="2.7.11.1" evidence="2"/>
<dbReference type="Gene3D" id="1.10.510.10">
    <property type="entry name" value="Transferase(Phosphotransferase) domain 1"/>
    <property type="match status" value="1"/>
</dbReference>
<dbReference type="SUPFAM" id="SSF56112">
    <property type="entry name" value="Protein kinase-like (PK-like)"/>
    <property type="match status" value="1"/>
</dbReference>
<dbReference type="GO" id="GO:0004674">
    <property type="term" value="F:protein serine/threonine kinase activity"/>
    <property type="evidence" value="ECO:0007669"/>
    <property type="project" value="UniProtKB-KW"/>
</dbReference>
<evidence type="ECO:0000256" key="5">
    <source>
        <dbReference type="ARBA" id="ARBA00022553"/>
    </source>
</evidence>
<reference evidence="17" key="1">
    <citation type="submission" date="2022-07" db="EMBL/GenBank/DDBJ databases">
        <authorList>
            <person name="Macas J."/>
            <person name="Novak P."/>
            <person name="Neumann P."/>
        </authorList>
    </citation>
    <scope>NUCLEOTIDE SEQUENCE</scope>
</reference>
<dbReference type="FunFam" id="1.10.510.10:FF:000395">
    <property type="entry name" value="receptor-like serine/threonine-protein kinase NCRK"/>
    <property type="match status" value="1"/>
</dbReference>
<keyword evidence="6" id="KW-0808">Transferase</keyword>
<dbReference type="Pfam" id="PF00069">
    <property type="entry name" value="Pkinase"/>
    <property type="match status" value="1"/>
</dbReference>
<dbReference type="InterPro" id="IPR011009">
    <property type="entry name" value="Kinase-like_dom_sf"/>
</dbReference>
<comment type="catalytic activity">
    <reaction evidence="12">
        <text>L-seryl-[protein] + ATP = O-phospho-L-seryl-[protein] + ADP + H(+)</text>
        <dbReference type="Rhea" id="RHEA:17989"/>
        <dbReference type="Rhea" id="RHEA-COMP:9863"/>
        <dbReference type="Rhea" id="RHEA-COMP:11604"/>
        <dbReference type="ChEBI" id="CHEBI:15378"/>
        <dbReference type="ChEBI" id="CHEBI:29999"/>
        <dbReference type="ChEBI" id="CHEBI:30616"/>
        <dbReference type="ChEBI" id="CHEBI:83421"/>
        <dbReference type="ChEBI" id="CHEBI:456216"/>
        <dbReference type="EC" id="2.7.11.1"/>
    </reaction>
</comment>
<evidence type="ECO:0000313" key="18">
    <source>
        <dbReference type="Proteomes" id="UP001152523"/>
    </source>
</evidence>
<dbReference type="GO" id="GO:0005524">
    <property type="term" value="F:ATP binding"/>
    <property type="evidence" value="ECO:0007669"/>
    <property type="project" value="UniProtKB-UniRule"/>
</dbReference>
<accession>A0AAV0FKT8</accession>
<keyword evidence="18" id="KW-1185">Reference proteome</keyword>
<dbReference type="PANTHER" id="PTHR47989">
    <property type="entry name" value="OS01G0750732 PROTEIN"/>
    <property type="match status" value="1"/>
</dbReference>
<feature type="transmembrane region" description="Helical" evidence="14">
    <location>
        <begin position="112"/>
        <end position="137"/>
    </location>
</feature>
<feature type="signal peptide" evidence="15">
    <location>
        <begin position="1"/>
        <end position="21"/>
    </location>
</feature>
<keyword evidence="5" id="KW-0597">Phosphoprotein</keyword>
<dbReference type="AlphaFoldDB" id="A0AAV0FKT8"/>
<feature type="domain" description="Protein kinase" evidence="16">
    <location>
        <begin position="222"/>
        <end position="518"/>
    </location>
</feature>
<keyword evidence="10 14" id="KW-0472">Membrane</keyword>
<evidence type="ECO:0000256" key="11">
    <source>
        <dbReference type="ARBA" id="ARBA00047899"/>
    </source>
</evidence>
<keyword evidence="14" id="KW-0812">Transmembrane</keyword>
<dbReference type="PROSITE" id="PS00108">
    <property type="entry name" value="PROTEIN_KINASE_ST"/>
    <property type="match status" value="1"/>
</dbReference>
<evidence type="ECO:0000256" key="12">
    <source>
        <dbReference type="ARBA" id="ARBA00048679"/>
    </source>
</evidence>
<dbReference type="CDD" id="cd14066">
    <property type="entry name" value="STKc_IRAK"/>
    <property type="match status" value="1"/>
</dbReference>
<evidence type="ECO:0000256" key="7">
    <source>
        <dbReference type="ARBA" id="ARBA00022741"/>
    </source>
</evidence>
<comment type="subcellular location">
    <subcellularLocation>
        <location evidence="1">Cell membrane</location>
    </subcellularLocation>
</comment>
<keyword evidence="9 13" id="KW-0067">ATP-binding</keyword>
<keyword evidence="14" id="KW-1133">Transmembrane helix</keyword>
<name>A0AAV0FKT8_9ASTE</name>
<evidence type="ECO:0000256" key="1">
    <source>
        <dbReference type="ARBA" id="ARBA00004236"/>
    </source>
</evidence>
<dbReference type="InterPro" id="IPR017441">
    <property type="entry name" value="Protein_kinase_ATP_BS"/>
</dbReference>
<sequence>MRLKVVLVGLISLAWIQLSHCEGLSNASDTNKWTCTCFTNLGIANGANCSSSCECGPDGSSQSRWTCICASDGLPIVAAEHNNNTGCFTSCNCSFGNLVKQRYPKKWISRKAIFIILLTCSAVASFAFFALMMCYIYQRNKYSVQQSLLSPDKETSFSSGTNLISQCTSSEVESKVYAATPVNFVAGCIPKPLSLFKSKMGALNGMITYFSYFDLEIATDKFSNLNLIGVGGSSQVYRGHLKDGRTVAVKRIKIQGGPDTESSFLREIELISRLHHCHVVPLIGFCLLENRGKHHAQRLLVFEYMPNGNLRDFLDGTSGRCLDWGTRVGIALGAARGLEYLHEAAAPKILHCDVKSTNVLLDENWRAKISDFGMAKQLHNDGMPSCSSSPTRMQGTFGYFAPEYAIIGRASTKSDVFSFGVVLLELITGRQPIQKSLNKGEESLVIWATPRLQNSKLVISELPDPNIKGDFEEEEMQVMAYLAKECLLRDPDSRPTMSEVVHILSTIAPQKSKRNNFLGHSFKSSSSHEIERHGRRSLNPTGEEEIKQITCENHDHNVDIEKEEADTADDAKWEERVIIFSSKDDRWYSEDDAAVDLAEPRFESFYVPTVV</sequence>
<gene>
    <name evidence="17" type="ORF">CEPIT_LOCUS34960</name>
</gene>
<dbReference type="FunFam" id="3.30.200.20:FF:000415">
    <property type="entry name" value="receptor-like serine/threonine-protein kinase NCRK"/>
    <property type="match status" value="1"/>
</dbReference>
<dbReference type="PROSITE" id="PS50011">
    <property type="entry name" value="PROTEIN_KINASE_DOM"/>
    <property type="match status" value="1"/>
</dbReference>
<evidence type="ECO:0000256" key="10">
    <source>
        <dbReference type="ARBA" id="ARBA00023136"/>
    </source>
</evidence>
<evidence type="ECO:0000256" key="14">
    <source>
        <dbReference type="SAM" id="Phobius"/>
    </source>
</evidence>
<dbReference type="PROSITE" id="PS00107">
    <property type="entry name" value="PROTEIN_KINASE_ATP"/>
    <property type="match status" value="1"/>
</dbReference>
<dbReference type="Gene3D" id="3.30.200.20">
    <property type="entry name" value="Phosphorylase Kinase, domain 1"/>
    <property type="match status" value="1"/>
</dbReference>
<dbReference type="EMBL" id="CAMAPF010000992">
    <property type="protein sequence ID" value="CAH9136019.1"/>
    <property type="molecule type" value="Genomic_DNA"/>
</dbReference>
<proteinExistence type="predicted"/>
<evidence type="ECO:0000256" key="6">
    <source>
        <dbReference type="ARBA" id="ARBA00022679"/>
    </source>
</evidence>
<organism evidence="17 18">
    <name type="scientific">Cuscuta epithymum</name>
    <dbReference type="NCBI Taxonomy" id="186058"/>
    <lineage>
        <taxon>Eukaryota</taxon>
        <taxon>Viridiplantae</taxon>
        <taxon>Streptophyta</taxon>
        <taxon>Embryophyta</taxon>
        <taxon>Tracheophyta</taxon>
        <taxon>Spermatophyta</taxon>
        <taxon>Magnoliopsida</taxon>
        <taxon>eudicotyledons</taxon>
        <taxon>Gunneridae</taxon>
        <taxon>Pentapetalae</taxon>
        <taxon>asterids</taxon>
        <taxon>lamiids</taxon>
        <taxon>Solanales</taxon>
        <taxon>Convolvulaceae</taxon>
        <taxon>Cuscuteae</taxon>
        <taxon>Cuscuta</taxon>
        <taxon>Cuscuta subgen. Cuscuta</taxon>
    </lineage>
</organism>
<protein>
    <recommendedName>
        <fullName evidence="2">non-specific serine/threonine protein kinase</fullName>
        <ecNumber evidence="2">2.7.11.1</ecNumber>
    </recommendedName>
</protein>
<comment type="catalytic activity">
    <reaction evidence="11">
        <text>L-threonyl-[protein] + ATP = O-phospho-L-threonyl-[protein] + ADP + H(+)</text>
        <dbReference type="Rhea" id="RHEA:46608"/>
        <dbReference type="Rhea" id="RHEA-COMP:11060"/>
        <dbReference type="Rhea" id="RHEA-COMP:11605"/>
        <dbReference type="ChEBI" id="CHEBI:15378"/>
        <dbReference type="ChEBI" id="CHEBI:30013"/>
        <dbReference type="ChEBI" id="CHEBI:30616"/>
        <dbReference type="ChEBI" id="CHEBI:61977"/>
        <dbReference type="ChEBI" id="CHEBI:456216"/>
        <dbReference type="EC" id="2.7.11.1"/>
    </reaction>
</comment>
<dbReference type="InterPro" id="IPR008271">
    <property type="entry name" value="Ser/Thr_kinase_AS"/>
</dbReference>
<evidence type="ECO:0000313" key="17">
    <source>
        <dbReference type="EMBL" id="CAH9136019.1"/>
    </source>
</evidence>
<dbReference type="InterPro" id="IPR000719">
    <property type="entry name" value="Prot_kinase_dom"/>
</dbReference>
<evidence type="ECO:0000256" key="2">
    <source>
        <dbReference type="ARBA" id="ARBA00012513"/>
    </source>
</evidence>
<dbReference type="Proteomes" id="UP001152523">
    <property type="component" value="Unassembled WGS sequence"/>
</dbReference>
<dbReference type="SMART" id="SM00220">
    <property type="entry name" value="S_TKc"/>
    <property type="match status" value="1"/>
</dbReference>
<evidence type="ECO:0000256" key="8">
    <source>
        <dbReference type="ARBA" id="ARBA00022777"/>
    </source>
</evidence>
<keyword evidence="8" id="KW-0418">Kinase</keyword>
<evidence type="ECO:0000256" key="15">
    <source>
        <dbReference type="SAM" id="SignalP"/>
    </source>
</evidence>
<keyword evidence="15" id="KW-0732">Signal</keyword>
<dbReference type="PANTHER" id="PTHR47989:SF23">
    <property type="entry name" value="RECEPTOR-LIKE SERINE_THREONINE-PROTEIN KINASE NCRK ISOFORM X1"/>
    <property type="match status" value="1"/>
</dbReference>
<evidence type="ECO:0000256" key="3">
    <source>
        <dbReference type="ARBA" id="ARBA00022475"/>
    </source>
</evidence>
<evidence type="ECO:0000259" key="16">
    <source>
        <dbReference type="PROSITE" id="PS50011"/>
    </source>
</evidence>
<evidence type="ECO:0000256" key="9">
    <source>
        <dbReference type="ARBA" id="ARBA00022840"/>
    </source>
</evidence>
<keyword evidence="7 13" id="KW-0547">Nucleotide-binding</keyword>
<keyword evidence="4" id="KW-0723">Serine/threonine-protein kinase</keyword>
<dbReference type="GO" id="GO:0005886">
    <property type="term" value="C:plasma membrane"/>
    <property type="evidence" value="ECO:0007669"/>
    <property type="project" value="UniProtKB-SubCell"/>
</dbReference>